<evidence type="ECO:0000256" key="6">
    <source>
        <dbReference type="HAMAP-Rule" id="MF_01208"/>
    </source>
</evidence>
<dbReference type="NCBIfam" id="TIGR00336">
    <property type="entry name" value="pyrE"/>
    <property type="match status" value="1"/>
</dbReference>
<evidence type="ECO:0000313" key="9">
    <source>
        <dbReference type="Proteomes" id="UP000051576"/>
    </source>
</evidence>
<keyword evidence="6" id="KW-0460">Magnesium</keyword>
<feature type="domain" description="Phosphoribosyltransferase" evidence="7">
    <location>
        <begin position="57"/>
        <end position="153"/>
    </location>
</feature>
<name>A0A0R2CMG7_9LACO</name>
<dbReference type="EMBL" id="AYYX01000014">
    <property type="protein sequence ID" value="KRM89027.1"/>
    <property type="molecule type" value="Genomic_DNA"/>
</dbReference>
<dbReference type="PANTHER" id="PTHR19278">
    <property type="entry name" value="OROTATE PHOSPHORIBOSYLTRANSFERASE"/>
    <property type="match status" value="1"/>
</dbReference>
<feature type="binding site" evidence="6">
    <location>
        <position position="102"/>
    </location>
    <ligand>
        <name>5-phospho-alpha-D-ribose 1-diphosphate</name>
        <dbReference type="ChEBI" id="CHEBI:58017"/>
        <note>ligand shared between dimeric partners</note>
    </ligand>
</feature>
<evidence type="ECO:0000259" key="7">
    <source>
        <dbReference type="Pfam" id="PF00156"/>
    </source>
</evidence>
<dbReference type="eggNOG" id="COG0461">
    <property type="taxonomic scope" value="Bacteria"/>
</dbReference>
<evidence type="ECO:0000256" key="4">
    <source>
        <dbReference type="ARBA" id="ARBA00022679"/>
    </source>
</evidence>
<protein>
    <recommendedName>
        <fullName evidence="2 6">Orotate phosphoribosyltransferase</fullName>
        <shortName evidence="6">OPRT</shortName>
        <shortName evidence="6">OPRTase</shortName>
        <ecNumber evidence="2 6">2.4.2.10</ecNumber>
    </recommendedName>
</protein>
<dbReference type="CDD" id="cd06223">
    <property type="entry name" value="PRTases_typeI"/>
    <property type="match status" value="1"/>
</dbReference>
<dbReference type="PANTHER" id="PTHR19278:SF9">
    <property type="entry name" value="URIDINE 5'-MONOPHOSPHATE SYNTHASE"/>
    <property type="match status" value="1"/>
</dbReference>
<dbReference type="InterPro" id="IPR029057">
    <property type="entry name" value="PRTase-like"/>
</dbReference>
<sequence>MEETSMKQVAADLLKIKAVSLSPQQPFTWASGIKSPIYCDNRLTISYPLIRQRIASGLTALIKQSFPEAEVIAGTATAGIPHAAWVADRLNLPMVYVRSKPKDHGQGHQIEGVLRPGQKTVLIDDLISTGGSVLKAVTAAQKEQAKVIGVVGIFSYQLSAAKQNFAAAQIPFFTLTNYHELIEVAKQEKYIDEQELKLLYAWHQDPTDWQQS</sequence>
<dbReference type="SUPFAM" id="SSF53271">
    <property type="entry name" value="PRTase-like"/>
    <property type="match status" value="1"/>
</dbReference>
<dbReference type="STRING" id="1133569.FD21_GL000394"/>
<dbReference type="GO" id="GO:0000287">
    <property type="term" value="F:magnesium ion binding"/>
    <property type="evidence" value="ECO:0007669"/>
    <property type="project" value="UniProtKB-UniRule"/>
</dbReference>
<dbReference type="InterPro" id="IPR004467">
    <property type="entry name" value="Or_phspho_trans_dom"/>
</dbReference>
<comment type="function">
    <text evidence="6">Catalyzes the transfer of a ribosyl phosphate group from 5-phosphoribose 1-diphosphate to orotate, leading to the formation of orotidine monophosphate (OMP).</text>
</comment>
<comment type="subunit">
    <text evidence="6">Homodimer.</text>
</comment>
<feature type="binding site" evidence="6">
    <location>
        <position position="128"/>
    </location>
    <ligand>
        <name>orotate</name>
        <dbReference type="ChEBI" id="CHEBI:30839"/>
    </ligand>
</feature>
<evidence type="ECO:0000256" key="1">
    <source>
        <dbReference type="ARBA" id="ARBA00004889"/>
    </source>
</evidence>
<comment type="caution">
    <text evidence="6">Lacks conserved residue(s) required for the propagation of feature annotation.</text>
</comment>
<dbReference type="PATRIC" id="fig|1133569.4.peg.418"/>
<comment type="catalytic activity">
    <reaction evidence="6">
        <text>orotidine 5'-phosphate + diphosphate = orotate + 5-phospho-alpha-D-ribose 1-diphosphate</text>
        <dbReference type="Rhea" id="RHEA:10380"/>
        <dbReference type="ChEBI" id="CHEBI:30839"/>
        <dbReference type="ChEBI" id="CHEBI:33019"/>
        <dbReference type="ChEBI" id="CHEBI:57538"/>
        <dbReference type="ChEBI" id="CHEBI:58017"/>
        <dbReference type="EC" id="2.4.2.10"/>
    </reaction>
</comment>
<proteinExistence type="inferred from homology"/>
<dbReference type="Pfam" id="PF00156">
    <property type="entry name" value="Pribosyltran"/>
    <property type="match status" value="1"/>
</dbReference>
<dbReference type="Gene3D" id="3.40.50.2020">
    <property type="match status" value="1"/>
</dbReference>
<evidence type="ECO:0000256" key="2">
    <source>
        <dbReference type="ARBA" id="ARBA00011971"/>
    </source>
</evidence>
<organism evidence="8 9">
    <name type="scientific">Liquorilactobacillus vini DSM 20605</name>
    <dbReference type="NCBI Taxonomy" id="1133569"/>
    <lineage>
        <taxon>Bacteria</taxon>
        <taxon>Bacillati</taxon>
        <taxon>Bacillota</taxon>
        <taxon>Bacilli</taxon>
        <taxon>Lactobacillales</taxon>
        <taxon>Lactobacillaceae</taxon>
        <taxon>Liquorilactobacillus</taxon>
    </lineage>
</organism>
<feature type="binding site" evidence="6">
    <location>
        <position position="98"/>
    </location>
    <ligand>
        <name>5-phospho-alpha-D-ribose 1-diphosphate</name>
        <dbReference type="ChEBI" id="CHEBI:58017"/>
        <note>ligand shared between dimeric partners</note>
    </ligand>
</feature>
<gene>
    <name evidence="6" type="primary">pyrE</name>
    <name evidence="8" type="ORF">FD21_GL000394</name>
</gene>
<keyword evidence="5 6" id="KW-0665">Pyrimidine biosynthesis</keyword>
<reference evidence="8 9" key="1">
    <citation type="journal article" date="2015" name="Genome Announc.">
        <title>Expanding the biotechnology potential of lactobacilli through comparative genomics of 213 strains and associated genera.</title>
        <authorList>
            <person name="Sun Z."/>
            <person name="Harris H.M."/>
            <person name="McCann A."/>
            <person name="Guo C."/>
            <person name="Argimon S."/>
            <person name="Zhang W."/>
            <person name="Yang X."/>
            <person name="Jeffery I.B."/>
            <person name="Cooney J.C."/>
            <person name="Kagawa T.F."/>
            <person name="Liu W."/>
            <person name="Song Y."/>
            <person name="Salvetti E."/>
            <person name="Wrobel A."/>
            <person name="Rasinkangas P."/>
            <person name="Parkhill J."/>
            <person name="Rea M.C."/>
            <person name="O'Sullivan O."/>
            <person name="Ritari J."/>
            <person name="Douillard F.P."/>
            <person name="Paul Ross R."/>
            <person name="Yang R."/>
            <person name="Briner A.E."/>
            <person name="Felis G.E."/>
            <person name="de Vos W.M."/>
            <person name="Barrangou R."/>
            <person name="Klaenhammer T.R."/>
            <person name="Caufield P.W."/>
            <person name="Cui Y."/>
            <person name="Zhang H."/>
            <person name="O'Toole P.W."/>
        </authorList>
    </citation>
    <scope>NUCLEOTIDE SEQUENCE [LARGE SCALE GENOMIC DNA]</scope>
    <source>
        <strain evidence="8 9">DSM 20605</strain>
    </source>
</reference>
<dbReference type="HAMAP" id="MF_01208">
    <property type="entry name" value="PyrE"/>
    <property type="match status" value="1"/>
</dbReference>
<dbReference type="Proteomes" id="UP000051576">
    <property type="component" value="Unassembled WGS sequence"/>
</dbReference>
<comment type="cofactor">
    <cofactor evidence="6">
        <name>Mg(2+)</name>
        <dbReference type="ChEBI" id="CHEBI:18420"/>
    </cofactor>
</comment>
<dbReference type="InterPro" id="IPR000836">
    <property type="entry name" value="PRTase_dom"/>
</dbReference>
<dbReference type="GO" id="GO:0004588">
    <property type="term" value="F:orotate phosphoribosyltransferase activity"/>
    <property type="evidence" value="ECO:0007669"/>
    <property type="project" value="UniProtKB-UniRule"/>
</dbReference>
<keyword evidence="4 6" id="KW-0808">Transferase</keyword>
<dbReference type="InterPro" id="IPR023031">
    <property type="entry name" value="OPRT"/>
</dbReference>
<dbReference type="EC" id="2.4.2.10" evidence="2 6"/>
<comment type="similarity">
    <text evidence="6">Belongs to the purine/pyrimidine phosphoribosyltransferase family. PyrE subfamily.</text>
</comment>
<keyword evidence="3 6" id="KW-0328">Glycosyltransferase</keyword>
<evidence type="ECO:0000256" key="3">
    <source>
        <dbReference type="ARBA" id="ARBA00022676"/>
    </source>
</evidence>
<dbReference type="GO" id="GO:0044205">
    <property type="term" value="P:'de novo' UMP biosynthetic process"/>
    <property type="evidence" value="ECO:0007669"/>
    <property type="project" value="UniProtKB-UniRule"/>
</dbReference>
<dbReference type="UniPathway" id="UPA00070">
    <property type="reaction ID" value="UER00119"/>
</dbReference>
<evidence type="ECO:0000256" key="5">
    <source>
        <dbReference type="ARBA" id="ARBA00022975"/>
    </source>
</evidence>
<accession>A0A0R2CMG7</accession>
<comment type="pathway">
    <text evidence="1 6">Pyrimidine metabolism; UMP biosynthesis via de novo pathway; UMP from orotate: step 1/2.</text>
</comment>
<feature type="binding site" evidence="6">
    <location>
        <position position="104"/>
    </location>
    <ligand>
        <name>5-phospho-alpha-D-ribose 1-diphosphate</name>
        <dbReference type="ChEBI" id="CHEBI:58017"/>
        <note>ligand shared between dimeric partners</note>
    </ligand>
</feature>
<feature type="binding site" description="in other chain" evidence="6">
    <location>
        <begin position="124"/>
        <end position="132"/>
    </location>
    <ligand>
        <name>5-phospho-alpha-D-ribose 1-diphosphate</name>
        <dbReference type="ChEBI" id="CHEBI:58017"/>
        <note>ligand shared between dimeric partners</note>
    </ligand>
</feature>
<dbReference type="GO" id="GO:0019856">
    <property type="term" value="P:pyrimidine nucleobase biosynthetic process"/>
    <property type="evidence" value="ECO:0007669"/>
    <property type="project" value="TreeGrafter"/>
</dbReference>
<keyword evidence="9" id="KW-1185">Reference proteome</keyword>
<evidence type="ECO:0000313" key="8">
    <source>
        <dbReference type="EMBL" id="KRM89027.1"/>
    </source>
</evidence>
<comment type="caution">
    <text evidence="8">The sequence shown here is derived from an EMBL/GenBank/DDBJ whole genome shotgun (WGS) entry which is preliminary data.</text>
</comment>
<dbReference type="AlphaFoldDB" id="A0A0R2CMG7"/>